<dbReference type="GO" id="GO:0055085">
    <property type="term" value="P:transmembrane transport"/>
    <property type="evidence" value="ECO:0007669"/>
    <property type="project" value="TreeGrafter"/>
</dbReference>
<evidence type="ECO:0000256" key="6">
    <source>
        <dbReference type="SAM" id="Phobius"/>
    </source>
</evidence>
<organism evidence="7">
    <name type="scientific">Ralstonia solanacearum</name>
    <name type="common">Pseudomonas solanacearum</name>
    <dbReference type="NCBI Taxonomy" id="305"/>
    <lineage>
        <taxon>Bacteria</taxon>
        <taxon>Pseudomonadati</taxon>
        <taxon>Pseudomonadota</taxon>
        <taxon>Betaproteobacteria</taxon>
        <taxon>Burkholderiales</taxon>
        <taxon>Burkholderiaceae</taxon>
        <taxon>Ralstonia</taxon>
        <taxon>Ralstonia solanacearum species complex</taxon>
    </lineage>
</organism>
<feature type="transmembrane region" description="Helical" evidence="6">
    <location>
        <begin position="272"/>
        <end position="290"/>
    </location>
</feature>
<evidence type="ECO:0000256" key="2">
    <source>
        <dbReference type="ARBA" id="ARBA00009773"/>
    </source>
</evidence>
<evidence type="ECO:0000256" key="3">
    <source>
        <dbReference type="ARBA" id="ARBA00022692"/>
    </source>
</evidence>
<proteinExistence type="inferred from homology"/>
<feature type="transmembrane region" description="Helical" evidence="6">
    <location>
        <begin position="241"/>
        <end position="265"/>
    </location>
</feature>
<protein>
    <submittedName>
        <fullName evidence="8">AI-2E family transporter</fullName>
    </submittedName>
    <submittedName>
        <fullName evidence="7">Putative permease often clustered with de novo purine synthesis</fullName>
    </submittedName>
</protein>
<dbReference type="PANTHER" id="PTHR21716:SF64">
    <property type="entry name" value="AI-2 TRANSPORT PROTEIN TQSA"/>
    <property type="match status" value="1"/>
</dbReference>
<evidence type="ECO:0000313" key="9">
    <source>
        <dbReference type="Proteomes" id="UP000310553"/>
    </source>
</evidence>
<dbReference type="InterPro" id="IPR002549">
    <property type="entry name" value="AI-2E-like"/>
</dbReference>
<dbReference type="GO" id="GO:0016020">
    <property type="term" value="C:membrane"/>
    <property type="evidence" value="ECO:0007669"/>
    <property type="project" value="UniProtKB-SubCell"/>
</dbReference>
<dbReference type="EMBL" id="CP039339">
    <property type="protein sequence ID" value="QCX48742.1"/>
    <property type="molecule type" value="Genomic_DNA"/>
</dbReference>
<feature type="transmembrane region" description="Helical" evidence="6">
    <location>
        <begin position="310"/>
        <end position="339"/>
    </location>
</feature>
<dbReference type="Proteomes" id="UP000310553">
    <property type="component" value="Chromosome"/>
</dbReference>
<name>A0A0S4TZ21_RALSL</name>
<feature type="transmembrane region" description="Helical" evidence="6">
    <location>
        <begin position="12"/>
        <end position="31"/>
    </location>
</feature>
<evidence type="ECO:0000256" key="1">
    <source>
        <dbReference type="ARBA" id="ARBA00004141"/>
    </source>
</evidence>
<evidence type="ECO:0000256" key="4">
    <source>
        <dbReference type="ARBA" id="ARBA00022989"/>
    </source>
</evidence>
<reference evidence="8 9" key="2">
    <citation type="submission" date="2019-04" db="EMBL/GenBank/DDBJ databases">
        <title>Complete Genome of UW386 and Higher Quality Genome of UW700.</title>
        <authorList>
            <person name="Jacobs J."/>
            <person name="Perez A."/>
            <person name="Steidl O."/>
            <person name="Allen C."/>
        </authorList>
    </citation>
    <scope>NUCLEOTIDE SEQUENCE [LARGE SCALE GENOMIC DNA]</scope>
    <source>
        <strain evidence="8 9">UW386</strain>
    </source>
</reference>
<dbReference type="PATRIC" id="fig|305.106.peg.4228"/>
<reference evidence="7" key="1">
    <citation type="submission" date="2015-10" db="EMBL/GenBank/DDBJ databases">
        <authorList>
            <person name="Gilbert D.G."/>
        </authorList>
    </citation>
    <scope>NUCLEOTIDE SEQUENCE</scope>
    <source>
        <strain evidence="7">Phyl III-seqv23</strain>
    </source>
</reference>
<evidence type="ECO:0000313" key="8">
    <source>
        <dbReference type="EMBL" id="QCX48742.1"/>
    </source>
</evidence>
<keyword evidence="3 6" id="KW-0812">Transmembrane</keyword>
<gene>
    <name evidence="8" type="ORF">E7Z57_06290</name>
    <name evidence="7" type="ORF">RUN39_v1_1210002</name>
</gene>
<dbReference type="PANTHER" id="PTHR21716">
    <property type="entry name" value="TRANSMEMBRANE PROTEIN"/>
    <property type="match status" value="1"/>
</dbReference>
<accession>A0A0S4TZ21</accession>
<keyword evidence="4 6" id="KW-1133">Transmembrane helix</keyword>
<keyword evidence="5 6" id="KW-0472">Membrane</keyword>
<comment type="similarity">
    <text evidence="2">Belongs to the autoinducer-2 exporter (AI-2E) (TC 2.A.86) family.</text>
</comment>
<feature type="transmembrane region" description="Helical" evidence="6">
    <location>
        <begin position="156"/>
        <end position="175"/>
    </location>
</feature>
<sequence>MNAPLLTQDTKRTLAWIAVAVAFMALLKLLAPTLTPFVFAGILSYILHPGVEWLQRHRVPRVLGVFLMILLLTVLAVALMLLILAVLQREIPAIREQLPGMLSKLNAAVTPRLAEMGLHVRFDFPGLRKLLTEQLAASPEDVMSTALNYLRVSGSAAVQVLGIVFLVPIVMFYLLMDWNMLIRRLEGAVPRRWIGKTRELAAETDGVLSQYLRGQIIVMLVLAAYYSTGLALAGFDVALPIGIFTGLAVFIPYIGFGIGLILAILSALLQFGNLYGLLAVVVVYGIGQVLEGFYLTPRLVGERIGLHPLAVILALLAFGQLFGFFGILLALPISAVLLVGLRQIRQLYLGSKLYRD</sequence>
<feature type="transmembrane region" description="Helical" evidence="6">
    <location>
        <begin position="62"/>
        <end position="87"/>
    </location>
</feature>
<evidence type="ECO:0000313" key="7">
    <source>
        <dbReference type="EMBL" id="CUV15246.1"/>
    </source>
</evidence>
<comment type="subcellular location">
    <subcellularLocation>
        <location evidence="1">Membrane</location>
        <topology evidence="1">Multi-pass membrane protein</topology>
    </subcellularLocation>
</comment>
<evidence type="ECO:0000256" key="5">
    <source>
        <dbReference type="ARBA" id="ARBA00023136"/>
    </source>
</evidence>
<dbReference type="AlphaFoldDB" id="A0A0S4TZ21"/>
<feature type="transmembrane region" description="Helical" evidence="6">
    <location>
        <begin position="216"/>
        <end position="235"/>
    </location>
</feature>
<dbReference type="Pfam" id="PF01594">
    <property type="entry name" value="AI-2E_transport"/>
    <property type="match status" value="1"/>
</dbReference>
<dbReference type="EMBL" id="LN899819">
    <property type="protein sequence ID" value="CUV15246.1"/>
    <property type="molecule type" value="Genomic_DNA"/>
</dbReference>